<name>A0ABX2M7A9_9BURK</name>
<dbReference type="Proteomes" id="UP000536746">
    <property type="component" value="Unassembled WGS sequence"/>
</dbReference>
<comment type="caution">
    <text evidence="1">The sequence shown here is derived from an EMBL/GenBank/DDBJ whole genome shotgun (WGS) entry which is preliminary data.</text>
</comment>
<gene>
    <name evidence="1" type="ORF">HNO84_19130</name>
</gene>
<dbReference type="EMBL" id="JABFMT010000026">
    <property type="protein sequence ID" value="NUU03729.1"/>
    <property type="molecule type" value="Genomic_DNA"/>
</dbReference>
<dbReference type="InterPro" id="IPR050563">
    <property type="entry name" value="4-hydroxybenzoyl-CoA_TE"/>
</dbReference>
<dbReference type="RefSeq" id="WP_079214414.1">
    <property type="nucleotide sequence ID" value="NZ_CP018845.1"/>
</dbReference>
<dbReference type="SUPFAM" id="SSF54637">
    <property type="entry name" value="Thioesterase/thiol ester dehydrase-isomerase"/>
    <property type="match status" value="1"/>
</dbReference>
<protein>
    <submittedName>
        <fullName evidence="1">Acyl-CoA thioesterase</fullName>
    </submittedName>
</protein>
<dbReference type="CDD" id="cd00586">
    <property type="entry name" value="4HBT"/>
    <property type="match status" value="1"/>
</dbReference>
<evidence type="ECO:0000313" key="1">
    <source>
        <dbReference type="EMBL" id="NUU03729.1"/>
    </source>
</evidence>
<accession>A0ABX2M7A9</accession>
<dbReference type="Gene3D" id="3.10.129.10">
    <property type="entry name" value="Hotdog Thioesterase"/>
    <property type="match status" value="1"/>
</dbReference>
<sequence length="147" mass="16449">MSSHANATAAGQPEQKLLHASRQVIRWGDMDALGHINNTVYFRFMEQCRIEWLEVAFGPTVAADEGPVIVNAHCNFRRQMKYPASISVEMFAGQMGRTSVETTYVIRDADDEQIIYADGGAKIVWVDFKKEKSTALPDSLRQLLTGL</sequence>
<dbReference type="Pfam" id="PF13279">
    <property type="entry name" value="4HBT_2"/>
    <property type="match status" value="1"/>
</dbReference>
<dbReference type="PANTHER" id="PTHR31793">
    <property type="entry name" value="4-HYDROXYBENZOYL-COA THIOESTERASE FAMILY MEMBER"/>
    <property type="match status" value="1"/>
</dbReference>
<dbReference type="PANTHER" id="PTHR31793:SF24">
    <property type="entry name" value="LONG-CHAIN ACYL-COA THIOESTERASE FADM"/>
    <property type="match status" value="1"/>
</dbReference>
<evidence type="ECO:0000313" key="2">
    <source>
        <dbReference type="Proteomes" id="UP000536746"/>
    </source>
</evidence>
<organism evidence="1 2">
    <name type="scientific">Herbaspirillum robiniae</name>
    <dbReference type="NCBI Taxonomy" id="2014887"/>
    <lineage>
        <taxon>Bacteria</taxon>
        <taxon>Pseudomonadati</taxon>
        <taxon>Pseudomonadota</taxon>
        <taxon>Betaproteobacteria</taxon>
        <taxon>Burkholderiales</taxon>
        <taxon>Oxalobacteraceae</taxon>
        <taxon>Herbaspirillum</taxon>
    </lineage>
</organism>
<proteinExistence type="predicted"/>
<reference evidence="1 2" key="1">
    <citation type="journal article" date="2020" name="Front. Plant Sci.">
        <title>Isolation of Rhizosphere Bacteria That Improve Quality and Water Stress Tolerance in Greenhouse Ornamentals.</title>
        <authorList>
            <person name="Nordstedt N.P."/>
            <person name="Jones M.L."/>
        </authorList>
    </citation>
    <scope>NUCLEOTIDE SEQUENCE [LARGE SCALE GENOMIC DNA]</scope>
    <source>
        <strain evidence="1 2">C6C2</strain>
    </source>
</reference>
<keyword evidence="2" id="KW-1185">Reference proteome</keyword>
<dbReference type="InterPro" id="IPR029069">
    <property type="entry name" value="HotDog_dom_sf"/>
</dbReference>